<dbReference type="Gene3D" id="3.40.1000.10">
    <property type="entry name" value="Mog1/PsbP, alpha/beta/alpha sandwich"/>
    <property type="match status" value="1"/>
</dbReference>
<feature type="signal peptide" evidence="1">
    <location>
        <begin position="1"/>
        <end position="21"/>
    </location>
</feature>
<dbReference type="Proteomes" id="UP000198847">
    <property type="component" value="Unassembled WGS sequence"/>
</dbReference>
<keyword evidence="1" id="KW-0732">Signal</keyword>
<proteinExistence type="predicted"/>
<reference evidence="3 4" key="1">
    <citation type="submission" date="2016-10" db="EMBL/GenBank/DDBJ databases">
        <authorList>
            <person name="de Groot N.N."/>
        </authorList>
    </citation>
    <scope>NUCLEOTIDE SEQUENCE [LARGE SCALE GENOMIC DNA]</scope>
    <source>
        <strain evidence="3 4">DSM 13305</strain>
    </source>
</reference>
<organism evidence="3 4">
    <name type="scientific">Propionispora vibrioides</name>
    <dbReference type="NCBI Taxonomy" id="112903"/>
    <lineage>
        <taxon>Bacteria</taxon>
        <taxon>Bacillati</taxon>
        <taxon>Bacillota</taxon>
        <taxon>Negativicutes</taxon>
        <taxon>Selenomonadales</taxon>
        <taxon>Sporomusaceae</taxon>
        <taxon>Propionispora</taxon>
    </lineage>
</organism>
<dbReference type="GO" id="GO:0009654">
    <property type="term" value="C:photosystem II oxygen evolving complex"/>
    <property type="evidence" value="ECO:0007669"/>
    <property type="project" value="InterPro"/>
</dbReference>
<evidence type="ECO:0000313" key="4">
    <source>
        <dbReference type="Proteomes" id="UP000198847"/>
    </source>
</evidence>
<evidence type="ECO:0000256" key="1">
    <source>
        <dbReference type="SAM" id="SignalP"/>
    </source>
</evidence>
<dbReference type="RefSeq" id="WP_091747257.1">
    <property type="nucleotide sequence ID" value="NZ_FODY01000012.1"/>
</dbReference>
<feature type="chain" id="PRO_5011777841" evidence="1">
    <location>
        <begin position="22"/>
        <end position="180"/>
    </location>
</feature>
<accession>A0A1H8VT79</accession>
<name>A0A1H8VT79_9FIRM</name>
<gene>
    <name evidence="3" type="ORF">SAMN04490178_112106</name>
</gene>
<sequence length="180" mass="20923">MRKRILFLLILLLFATSTAFAIEGKLFENKDDKYQITYPEDWSPLGYYKSRMDAIVVAFISPDSNASVSIQSSKSNRKRVEELSKEEVKEVVEETFNDARSSSPNIKLKCYSIENFKNQKAIKITTINPPSLHLHESVDIVFVVFNNSFRYEICYGGFLPEMKQYQRLINESINSFEYMD</sequence>
<feature type="domain" description="PsbP C-terminal" evidence="2">
    <location>
        <begin position="27"/>
        <end position="177"/>
    </location>
</feature>
<dbReference type="AlphaFoldDB" id="A0A1H8VT79"/>
<dbReference type="GO" id="GO:0015979">
    <property type="term" value="P:photosynthesis"/>
    <property type="evidence" value="ECO:0007669"/>
    <property type="project" value="InterPro"/>
</dbReference>
<dbReference type="GO" id="GO:0019898">
    <property type="term" value="C:extrinsic component of membrane"/>
    <property type="evidence" value="ECO:0007669"/>
    <property type="project" value="InterPro"/>
</dbReference>
<protein>
    <submittedName>
        <fullName evidence="3">PsbP protein</fullName>
    </submittedName>
</protein>
<evidence type="ECO:0000259" key="2">
    <source>
        <dbReference type="Pfam" id="PF01789"/>
    </source>
</evidence>
<dbReference type="EMBL" id="FODY01000012">
    <property type="protein sequence ID" value="SEP18632.1"/>
    <property type="molecule type" value="Genomic_DNA"/>
</dbReference>
<dbReference type="InterPro" id="IPR002683">
    <property type="entry name" value="PsbP_C"/>
</dbReference>
<evidence type="ECO:0000313" key="3">
    <source>
        <dbReference type="EMBL" id="SEP18632.1"/>
    </source>
</evidence>
<keyword evidence="4" id="KW-1185">Reference proteome</keyword>
<dbReference type="GO" id="GO:0005509">
    <property type="term" value="F:calcium ion binding"/>
    <property type="evidence" value="ECO:0007669"/>
    <property type="project" value="InterPro"/>
</dbReference>
<dbReference type="Pfam" id="PF01789">
    <property type="entry name" value="PsbP"/>
    <property type="match status" value="1"/>
</dbReference>